<dbReference type="CDD" id="cd00432">
    <property type="entry name" value="Ribosomal_L18_L5e"/>
    <property type="match status" value="1"/>
</dbReference>
<evidence type="ECO:0000256" key="4">
    <source>
        <dbReference type="ARBA" id="ARBA00022980"/>
    </source>
</evidence>
<dbReference type="PANTHER" id="PTHR12899">
    <property type="entry name" value="39S RIBOSOMAL PROTEIN L18, MITOCHONDRIAL"/>
    <property type="match status" value="1"/>
</dbReference>
<evidence type="ECO:0000256" key="1">
    <source>
        <dbReference type="ARBA" id="ARBA00007116"/>
    </source>
</evidence>
<accession>A0A0G1WKI4</accession>
<dbReference type="SUPFAM" id="SSF53137">
    <property type="entry name" value="Translational machinery components"/>
    <property type="match status" value="1"/>
</dbReference>
<gene>
    <name evidence="7" type="primary">rplR</name>
    <name evidence="8" type="ORF">UY23_C0006G0057</name>
</gene>
<evidence type="ECO:0000313" key="9">
    <source>
        <dbReference type="Proteomes" id="UP000034956"/>
    </source>
</evidence>
<keyword evidence="4 7" id="KW-0689">Ribosomal protein</keyword>
<organism evidence="8 9">
    <name type="scientific">Candidatus Jorgensenbacteria bacterium GW2011_GWA1_48_11</name>
    <dbReference type="NCBI Taxonomy" id="1618660"/>
    <lineage>
        <taxon>Bacteria</taxon>
        <taxon>Candidatus Joergenseniibacteriota</taxon>
    </lineage>
</organism>
<dbReference type="InterPro" id="IPR004389">
    <property type="entry name" value="Ribosomal_uL18_bac-type"/>
</dbReference>
<evidence type="ECO:0000313" key="8">
    <source>
        <dbReference type="EMBL" id="KKU90848.1"/>
    </source>
</evidence>
<name>A0A0G1WKI4_9BACT</name>
<keyword evidence="5 7" id="KW-0687">Ribonucleoprotein</keyword>
<dbReference type="Proteomes" id="UP000034956">
    <property type="component" value="Unassembled WGS sequence"/>
</dbReference>
<comment type="subunit">
    <text evidence="7">Part of the 50S ribosomal subunit; part of the 5S rRNA/L5/L18/L25 subcomplex. Contacts the 5S and 23S rRNAs.</text>
</comment>
<dbReference type="InterPro" id="IPR057268">
    <property type="entry name" value="Ribosomal_L18"/>
</dbReference>
<dbReference type="PATRIC" id="fig|1618660.3.peg.761"/>
<evidence type="ECO:0000256" key="2">
    <source>
        <dbReference type="ARBA" id="ARBA00022730"/>
    </source>
</evidence>
<dbReference type="Gene3D" id="3.30.420.100">
    <property type="match status" value="1"/>
</dbReference>
<keyword evidence="2 7" id="KW-0699">rRNA-binding</keyword>
<dbReference type="GO" id="GO:0008097">
    <property type="term" value="F:5S rRNA binding"/>
    <property type="evidence" value="ECO:0007669"/>
    <property type="project" value="TreeGrafter"/>
</dbReference>
<comment type="similarity">
    <text evidence="1 7">Belongs to the universal ribosomal protein uL18 family.</text>
</comment>
<proteinExistence type="inferred from homology"/>
<dbReference type="PANTHER" id="PTHR12899:SF3">
    <property type="entry name" value="LARGE RIBOSOMAL SUBUNIT PROTEIN UL18M"/>
    <property type="match status" value="1"/>
</dbReference>
<dbReference type="NCBIfam" id="TIGR00060">
    <property type="entry name" value="L18_bact"/>
    <property type="match status" value="1"/>
</dbReference>
<sequence>MKKRIRRQNRVRAAIRGTAVKPRLSVFRSHRHIYAQLIDDGAHKTLASVSSKDLKEKAKKSDLAKKIGELVAAKAQKLNVKTAVLDRGRYQYHGRVKALADGARAGGLKL</sequence>
<dbReference type="GO" id="GO:0003735">
    <property type="term" value="F:structural constituent of ribosome"/>
    <property type="evidence" value="ECO:0007669"/>
    <property type="project" value="InterPro"/>
</dbReference>
<reference evidence="8 9" key="1">
    <citation type="journal article" date="2015" name="Nature">
        <title>rRNA introns, odd ribosomes, and small enigmatic genomes across a large radiation of phyla.</title>
        <authorList>
            <person name="Brown C.T."/>
            <person name="Hug L.A."/>
            <person name="Thomas B.C."/>
            <person name="Sharon I."/>
            <person name="Castelle C.J."/>
            <person name="Singh A."/>
            <person name="Wilkins M.J."/>
            <person name="Williams K.H."/>
            <person name="Banfield J.F."/>
        </authorList>
    </citation>
    <scope>NUCLEOTIDE SEQUENCE [LARGE SCALE GENOMIC DNA]</scope>
</reference>
<dbReference type="AlphaFoldDB" id="A0A0G1WKI4"/>
<keyword evidence="3 7" id="KW-0694">RNA-binding</keyword>
<dbReference type="HAMAP" id="MF_01337_B">
    <property type="entry name" value="Ribosomal_uL18_B"/>
    <property type="match status" value="1"/>
</dbReference>
<comment type="caution">
    <text evidence="8">The sequence shown here is derived from an EMBL/GenBank/DDBJ whole genome shotgun (WGS) entry which is preliminary data.</text>
</comment>
<comment type="function">
    <text evidence="7">This is one of the proteins that bind and probably mediate the attachment of the 5S RNA into the large ribosomal subunit, where it forms part of the central protuberance.</text>
</comment>
<evidence type="ECO:0000256" key="6">
    <source>
        <dbReference type="ARBA" id="ARBA00035197"/>
    </source>
</evidence>
<dbReference type="GO" id="GO:0022625">
    <property type="term" value="C:cytosolic large ribosomal subunit"/>
    <property type="evidence" value="ECO:0007669"/>
    <property type="project" value="TreeGrafter"/>
</dbReference>
<evidence type="ECO:0000256" key="7">
    <source>
        <dbReference type="HAMAP-Rule" id="MF_01337"/>
    </source>
</evidence>
<dbReference type="GO" id="GO:0006412">
    <property type="term" value="P:translation"/>
    <property type="evidence" value="ECO:0007669"/>
    <property type="project" value="UniProtKB-UniRule"/>
</dbReference>
<dbReference type="InterPro" id="IPR005484">
    <property type="entry name" value="Ribosomal_uL18_bac/plant/anim"/>
</dbReference>
<dbReference type="Pfam" id="PF00861">
    <property type="entry name" value="Ribosomal_L18p"/>
    <property type="match status" value="1"/>
</dbReference>
<dbReference type="FunFam" id="3.30.420.100:FF:000001">
    <property type="entry name" value="50S ribosomal protein L18"/>
    <property type="match status" value="1"/>
</dbReference>
<evidence type="ECO:0000256" key="3">
    <source>
        <dbReference type="ARBA" id="ARBA00022884"/>
    </source>
</evidence>
<evidence type="ECO:0000256" key="5">
    <source>
        <dbReference type="ARBA" id="ARBA00023274"/>
    </source>
</evidence>
<dbReference type="EMBL" id="LCPF01000006">
    <property type="protein sequence ID" value="KKU90848.1"/>
    <property type="molecule type" value="Genomic_DNA"/>
</dbReference>
<protein>
    <recommendedName>
        <fullName evidence="6 7">Large ribosomal subunit protein uL18</fullName>
    </recommendedName>
</protein>